<evidence type="ECO:0000256" key="6">
    <source>
        <dbReference type="ARBA" id="ARBA00023136"/>
    </source>
</evidence>
<dbReference type="Pfam" id="PF01529">
    <property type="entry name" value="DHHC"/>
    <property type="match status" value="1"/>
</dbReference>
<evidence type="ECO:0000259" key="9">
    <source>
        <dbReference type="Pfam" id="PF01529"/>
    </source>
</evidence>
<keyword evidence="11" id="KW-1185">Reference proteome</keyword>
<keyword evidence="3 8" id="KW-0808">Transferase</keyword>
<proteinExistence type="inferred from homology"/>
<keyword evidence="5 8" id="KW-1133">Transmembrane helix</keyword>
<dbReference type="EMBL" id="OZ075121">
    <property type="protein sequence ID" value="CAL4901120.1"/>
    <property type="molecule type" value="Genomic_DNA"/>
</dbReference>
<name>A0ABC8W1W3_9POAL</name>
<evidence type="ECO:0000313" key="11">
    <source>
        <dbReference type="Proteomes" id="UP001497457"/>
    </source>
</evidence>
<dbReference type="EC" id="2.3.1.225" evidence="8"/>
<feature type="transmembrane region" description="Helical" evidence="8">
    <location>
        <begin position="7"/>
        <end position="31"/>
    </location>
</feature>
<protein>
    <recommendedName>
        <fullName evidence="8">S-acyltransferase</fullName>
        <ecNumber evidence="8">2.3.1.225</ecNumber>
    </recommendedName>
    <alternativeName>
        <fullName evidence="8">Palmitoyltransferase</fullName>
    </alternativeName>
</protein>
<dbReference type="GO" id="GO:0016020">
    <property type="term" value="C:membrane"/>
    <property type="evidence" value="ECO:0007669"/>
    <property type="project" value="UniProtKB-SubCell"/>
</dbReference>
<dbReference type="PANTHER" id="PTHR12246">
    <property type="entry name" value="PALMITOYLTRANSFERASE ZDHHC16"/>
    <property type="match status" value="1"/>
</dbReference>
<sequence>MAGRPGYLTLPIFSVLAAIGYVYYTAVFLAVPRWLGLATAAGVANAAAFTALAAACVATYAVAVRRDPGRVPPGFVPDVEDAESTVHEIKRKGGDLRYCQKCSHYKPPRAHHCRVCKRCVLKMDHHCIWINNCVGHGNYKIFLVFVLYAVVASFYAMILIIGSVLHSVPKDEQSSNDSSRTSISLSNWQIICGVILSPLALALAVLLGWHIYLILQNKTTIEYHEGVRAMWLAEKGGDLYHHPYDLGVYENLISVLGPNIFCWLCPVSNTVGNGLRYRTSYDIPLSTQPI</sequence>
<dbReference type="Proteomes" id="UP001497457">
    <property type="component" value="Chromosome 11b"/>
</dbReference>
<evidence type="ECO:0000256" key="5">
    <source>
        <dbReference type="ARBA" id="ARBA00022989"/>
    </source>
</evidence>
<dbReference type="PROSITE" id="PS50216">
    <property type="entry name" value="DHHC"/>
    <property type="match status" value="1"/>
</dbReference>
<comment type="subcellular location">
    <subcellularLocation>
        <location evidence="1">Membrane</location>
        <topology evidence="1">Multi-pass membrane protein</topology>
    </subcellularLocation>
</comment>
<dbReference type="InterPro" id="IPR039859">
    <property type="entry name" value="PFA4/ZDH16/20/ERF2-like"/>
</dbReference>
<evidence type="ECO:0000256" key="7">
    <source>
        <dbReference type="ARBA" id="ARBA00023315"/>
    </source>
</evidence>
<dbReference type="AlphaFoldDB" id="A0ABC8W1W3"/>
<organism evidence="10 11">
    <name type="scientific">Urochloa decumbens</name>
    <dbReference type="NCBI Taxonomy" id="240449"/>
    <lineage>
        <taxon>Eukaryota</taxon>
        <taxon>Viridiplantae</taxon>
        <taxon>Streptophyta</taxon>
        <taxon>Embryophyta</taxon>
        <taxon>Tracheophyta</taxon>
        <taxon>Spermatophyta</taxon>
        <taxon>Magnoliopsida</taxon>
        <taxon>Liliopsida</taxon>
        <taxon>Poales</taxon>
        <taxon>Poaceae</taxon>
        <taxon>PACMAD clade</taxon>
        <taxon>Panicoideae</taxon>
        <taxon>Panicodae</taxon>
        <taxon>Paniceae</taxon>
        <taxon>Melinidinae</taxon>
        <taxon>Urochloa</taxon>
    </lineage>
</organism>
<evidence type="ECO:0000256" key="2">
    <source>
        <dbReference type="ARBA" id="ARBA00008574"/>
    </source>
</evidence>
<evidence type="ECO:0000313" key="10">
    <source>
        <dbReference type="EMBL" id="CAL4901120.1"/>
    </source>
</evidence>
<feature type="transmembrane region" description="Helical" evidence="8">
    <location>
        <begin position="188"/>
        <end position="215"/>
    </location>
</feature>
<evidence type="ECO:0000256" key="3">
    <source>
        <dbReference type="ARBA" id="ARBA00022679"/>
    </source>
</evidence>
<keyword evidence="4 8" id="KW-0812">Transmembrane</keyword>
<feature type="transmembrane region" description="Helical" evidence="8">
    <location>
        <begin position="141"/>
        <end position="168"/>
    </location>
</feature>
<dbReference type="InterPro" id="IPR001594">
    <property type="entry name" value="Palmitoyltrfase_DHHC"/>
</dbReference>
<feature type="domain" description="Palmitoyltransferase DHHC" evidence="9">
    <location>
        <begin position="95"/>
        <end position="224"/>
    </location>
</feature>
<accession>A0ABC8W1W3</accession>
<evidence type="ECO:0000256" key="4">
    <source>
        <dbReference type="ARBA" id="ARBA00022692"/>
    </source>
</evidence>
<keyword evidence="6 8" id="KW-0472">Membrane</keyword>
<gene>
    <name evidence="10" type="ORF">URODEC1_LOCUS9119</name>
</gene>
<comment type="similarity">
    <text evidence="2 8">Belongs to the DHHC palmitoyltransferase family.</text>
</comment>
<comment type="catalytic activity">
    <reaction evidence="8">
        <text>L-cysteinyl-[protein] + hexadecanoyl-CoA = S-hexadecanoyl-L-cysteinyl-[protein] + CoA</text>
        <dbReference type="Rhea" id="RHEA:36683"/>
        <dbReference type="Rhea" id="RHEA-COMP:10131"/>
        <dbReference type="Rhea" id="RHEA-COMP:11032"/>
        <dbReference type="ChEBI" id="CHEBI:29950"/>
        <dbReference type="ChEBI" id="CHEBI:57287"/>
        <dbReference type="ChEBI" id="CHEBI:57379"/>
        <dbReference type="ChEBI" id="CHEBI:74151"/>
        <dbReference type="EC" id="2.3.1.225"/>
    </reaction>
</comment>
<evidence type="ECO:0000256" key="8">
    <source>
        <dbReference type="RuleBase" id="RU079119"/>
    </source>
</evidence>
<evidence type="ECO:0000256" key="1">
    <source>
        <dbReference type="ARBA" id="ARBA00004141"/>
    </source>
</evidence>
<comment type="domain">
    <text evidence="8">The DHHC domain is required for palmitoyltransferase activity.</text>
</comment>
<keyword evidence="7 8" id="KW-0012">Acyltransferase</keyword>
<dbReference type="GO" id="GO:0019706">
    <property type="term" value="F:protein-cysteine S-palmitoyltransferase activity"/>
    <property type="evidence" value="ECO:0007669"/>
    <property type="project" value="UniProtKB-EC"/>
</dbReference>
<feature type="transmembrane region" description="Helical" evidence="8">
    <location>
        <begin position="37"/>
        <end position="63"/>
    </location>
</feature>
<reference evidence="10" key="1">
    <citation type="submission" date="2024-10" db="EMBL/GenBank/DDBJ databases">
        <authorList>
            <person name="Ryan C."/>
        </authorList>
    </citation>
    <scope>NUCLEOTIDE SEQUENCE [LARGE SCALE GENOMIC DNA]</scope>
</reference>